<comment type="similarity">
    <text evidence="8">Belongs to the glycosyltransferase 87 family.</text>
</comment>
<organism evidence="12 13">
    <name type="scientific">Paenibacillus sophorae</name>
    <dbReference type="NCBI Taxonomy" id="1333845"/>
    <lineage>
        <taxon>Bacteria</taxon>
        <taxon>Bacillati</taxon>
        <taxon>Bacillota</taxon>
        <taxon>Bacilli</taxon>
        <taxon>Bacillales</taxon>
        <taxon>Paenibacillaceae</taxon>
        <taxon>Paenibacillus</taxon>
    </lineage>
</organism>
<comment type="subcellular location">
    <subcellularLocation>
        <location evidence="1">Cell membrane</location>
        <topology evidence="1">Multi-pass membrane protein</topology>
    </subcellularLocation>
</comment>
<keyword evidence="14" id="KW-1185">Reference proteome</keyword>
<feature type="transmembrane region" description="Helical" evidence="10">
    <location>
        <begin position="305"/>
        <end position="323"/>
    </location>
</feature>
<feature type="transmembrane region" description="Helical" evidence="10">
    <location>
        <begin position="277"/>
        <end position="298"/>
    </location>
</feature>
<keyword evidence="3 12" id="KW-0328">Glycosyltransferase</keyword>
<feature type="transmembrane region" description="Helical" evidence="10">
    <location>
        <begin position="485"/>
        <end position="502"/>
    </location>
</feature>
<proteinExistence type="inferred from homology"/>
<feature type="compositionally biased region" description="Gly residues" evidence="9">
    <location>
        <begin position="39"/>
        <end position="50"/>
    </location>
</feature>
<dbReference type="Proteomes" id="UP000198809">
    <property type="component" value="Unassembled WGS sequence"/>
</dbReference>
<feature type="transmembrane region" description="Helical" evidence="10">
    <location>
        <begin position="200"/>
        <end position="222"/>
    </location>
</feature>
<reference evidence="12 13" key="1">
    <citation type="submission" date="2016-10" db="EMBL/GenBank/DDBJ databases">
        <authorList>
            <person name="de Groot N.N."/>
        </authorList>
    </citation>
    <scope>NUCLEOTIDE SEQUENCE [LARGE SCALE GENOMIC DNA]</scope>
    <source>
        <strain evidence="12 13">CGMCC 1.10238</strain>
    </source>
</reference>
<keyword evidence="5 10" id="KW-0812">Transmembrane</keyword>
<dbReference type="InterPro" id="IPR050297">
    <property type="entry name" value="LipidA_mod_glycosyltrf_83"/>
</dbReference>
<keyword evidence="6 10" id="KW-1133">Transmembrane helix</keyword>
<evidence type="ECO:0000256" key="9">
    <source>
        <dbReference type="SAM" id="MobiDB-lite"/>
    </source>
</evidence>
<dbReference type="STRING" id="1333845.SAMN04487895_102272"/>
<dbReference type="EMBL" id="FODH01000002">
    <property type="protein sequence ID" value="SEN70376.1"/>
    <property type="molecule type" value="Genomic_DNA"/>
</dbReference>
<evidence type="ECO:0000256" key="1">
    <source>
        <dbReference type="ARBA" id="ARBA00004651"/>
    </source>
</evidence>
<evidence type="ECO:0000256" key="8">
    <source>
        <dbReference type="ARBA" id="ARBA00024033"/>
    </source>
</evidence>
<feature type="transmembrane region" description="Helical" evidence="10">
    <location>
        <begin position="170"/>
        <end position="188"/>
    </location>
</feature>
<feature type="transmembrane region" description="Helical" evidence="10">
    <location>
        <begin position="9"/>
        <end position="29"/>
    </location>
</feature>
<reference evidence="11 14" key="2">
    <citation type="submission" date="2021-06" db="EMBL/GenBank/DDBJ databases">
        <title>Whole genome sequence of Paenibacillus sophorae DSM23020 for comparative genomics.</title>
        <authorList>
            <person name="Kim M.-J."/>
            <person name="Lee G."/>
            <person name="Shin J.-H."/>
        </authorList>
    </citation>
    <scope>NUCLEOTIDE SEQUENCE [LARGE SCALE GENOMIC DNA]</scope>
    <source>
        <strain evidence="11 14">DSM 23020</strain>
    </source>
</reference>
<feature type="compositionally biased region" description="Low complexity" evidence="9">
    <location>
        <begin position="63"/>
        <end position="95"/>
    </location>
</feature>
<feature type="transmembrane region" description="Helical" evidence="10">
    <location>
        <begin position="388"/>
        <end position="408"/>
    </location>
</feature>
<feature type="transmembrane region" description="Helical" evidence="10">
    <location>
        <begin position="528"/>
        <end position="550"/>
    </location>
</feature>
<dbReference type="RefSeq" id="WP_090833846.1">
    <property type="nucleotide sequence ID" value="NZ_CP076607.1"/>
</dbReference>
<evidence type="ECO:0000313" key="13">
    <source>
        <dbReference type="Proteomes" id="UP000198809"/>
    </source>
</evidence>
<name>A0A1H8IQV3_9BACL</name>
<evidence type="ECO:0000256" key="3">
    <source>
        <dbReference type="ARBA" id="ARBA00022676"/>
    </source>
</evidence>
<accession>A0A1H8IQV3</accession>
<evidence type="ECO:0000256" key="6">
    <source>
        <dbReference type="ARBA" id="ARBA00022989"/>
    </source>
</evidence>
<gene>
    <name evidence="11" type="ORF">KP014_01745</name>
    <name evidence="12" type="ORF">SAMN04487895_102272</name>
</gene>
<evidence type="ECO:0000256" key="2">
    <source>
        <dbReference type="ARBA" id="ARBA00022475"/>
    </source>
</evidence>
<evidence type="ECO:0000256" key="4">
    <source>
        <dbReference type="ARBA" id="ARBA00022679"/>
    </source>
</evidence>
<dbReference type="GO" id="GO:0009103">
    <property type="term" value="P:lipopolysaccharide biosynthetic process"/>
    <property type="evidence" value="ECO:0007669"/>
    <property type="project" value="UniProtKB-ARBA"/>
</dbReference>
<dbReference type="PANTHER" id="PTHR33908:SF11">
    <property type="entry name" value="MEMBRANE PROTEIN"/>
    <property type="match status" value="1"/>
</dbReference>
<dbReference type="Pfam" id="PF09594">
    <property type="entry name" value="GT87"/>
    <property type="match status" value="1"/>
</dbReference>
<feature type="compositionally biased region" description="Low complexity" evidence="9">
    <location>
        <begin position="115"/>
        <end position="129"/>
    </location>
</feature>
<evidence type="ECO:0000313" key="11">
    <source>
        <dbReference type="EMBL" id="QWU16030.1"/>
    </source>
</evidence>
<protein>
    <submittedName>
        <fullName evidence="11">DUF2029 domain-containing protein</fullName>
    </submittedName>
    <submittedName>
        <fullName evidence="12">Mannosyltransferase related to Gpi18</fullName>
    </submittedName>
</protein>
<dbReference type="GO" id="GO:0016763">
    <property type="term" value="F:pentosyltransferase activity"/>
    <property type="evidence" value="ECO:0007669"/>
    <property type="project" value="TreeGrafter"/>
</dbReference>
<dbReference type="EMBL" id="CP076607">
    <property type="protein sequence ID" value="QWU16030.1"/>
    <property type="molecule type" value="Genomic_DNA"/>
</dbReference>
<feature type="transmembrane region" description="Helical" evidence="10">
    <location>
        <begin position="458"/>
        <end position="478"/>
    </location>
</feature>
<dbReference type="GO" id="GO:0016758">
    <property type="term" value="F:hexosyltransferase activity"/>
    <property type="evidence" value="ECO:0007669"/>
    <property type="project" value="InterPro"/>
</dbReference>
<keyword evidence="2" id="KW-1003">Cell membrane</keyword>
<feature type="transmembrane region" description="Helical" evidence="10">
    <location>
        <begin position="355"/>
        <end position="382"/>
    </location>
</feature>
<dbReference type="AlphaFoldDB" id="A0A1H8IQV3"/>
<feature type="compositionally biased region" description="Gly residues" evidence="9">
    <location>
        <begin position="102"/>
        <end position="114"/>
    </location>
</feature>
<evidence type="ECO:0000256" key="10">
    <source>
        <dbReference type="SAM" id="Phobius"/>
    </source>
</evidence>
<evidence type="ECO:0000256" key="7">
    <source>
        <dbReference type="ARBA" id="ARBA00023136"/>
    </source>
</evidence>
<evidence type="ECO:0000313" key="12">
    <source>
        <dbReference type="EMBL" id="SEN70376.1"/>
    </source>
</evidence>
<dbReference type="GO" id="GO:0005886">
    <property type="term" value="C:plasma membrane"/>
    <property type="evidence" value="ECO:0007669"/>
    <property type="project" value="UniProtKB-SubCell"/>
</dbReference>
<dbReference type="PANTHER" id="PTHR33908">
    <property type="entry name" value="MANNOSYLTRANSFERASE YKCB-RELATED"/>
    <property type="match status" value="1"/>
</dbReference>
<keyword evidence="7 10" id="KW-0472">Membrane</keyword>
<keyword evidence="4 12" id="KW-0808">Transferase</keyword>
<feature type="transmembrane region" description="Helical" evidence="10">
    <location>
        <begin position="556"/>
        <end position="576"/>
    </location>
</feature>
<feature type="region of interest" description="Disordered" evidence="9">
    <location>
        <begin position="39"/>
        <end position="148"/>
    </location>
</feature>
<dbReference type="Proteomes" id="UP000683429">
    <property type="component" value="Chromosome"/>
</dbReference>
<evidence type="ECO:0000313" key="14">
    <source>
        <dbReference type="Proteomes" id="UP000683429"/>
    </source>
</evidence>
<sequence length="600" mass="63438">MNLIKNHKWIAALTLALLMSLGICIYSLAKVSGGGAPDTGAGMGQRGGEGASFRSGERSVFPGNRNGSQAAGQQNGWAGGLQSAASAGDSGATDGSEQEQDGGAGSGQQSGAAGGSQNAASGGKDSSGQGQDGGSSGSGFTRPSGINGGGFGGGATRGGFGSDGQYGTALAVYAALFAGLLGAAFYYAKAGRLRVNESRRGLLIGLLLAAGLCLKLAAAPWISGYRGDIRFFTTWAQTAANGLGSFYENSSSDYPPLYIYILYATGKIVTLPQIEPFFLTLIKLPSIIADAVTAGLLYKAASRYLRFETTFLIAGFYMFNPAVLINATFWGQVDSFFTMIVVLSVLAMTRRKLGWAALFLTLAILMKPQGIIYSPVLLFALIRTGKPGPWLKAAAIAAVTTVIAALPFSSGKSPLWLYQLYSGTVNEYPYASVNAFNLFGLMGANYEDSSSTFLLFSYHVWGLIFIVAATLLSGWCYLRSRSAAFASLSALLLISGVFTFSSSMHERYLFPAAALALLAYAFFKDKRLLWMAFGFSATILLNTYAVYYGYTSRDGHVGFLLFFSALINIALCILLVKVMLDWSRQPNAISLEAALLPERL</sequence>
<evidence type="ECO:0000256" key="5">
    <source>
        <dbReference type="ARBA" id="ARBA00022692"/>
    </source>
</evidence>
<dbReference type="InterPro" id="IPR018584">
    <property type="entry name" value="GT87"/>
</dbReference>